<proteinExistence type="predicted"/>
<dbReference type="OrthoDB" id="977920at2"/>
<dbReference type="EMBL" id="AMGM01000138">
    <property type="protein sequence ID" value="EKB47364.1"/>
    <property type="molecule type" value="Genomic_DNA"/>
</dbReference>
<accession>K1LT88</accession>
<protein>
    <submittedName>
        <fullName evidence="2">Restriction endonuclease</fullName>
    </submittedName>
</protein>
<name>K1LT88_CECL9</name>
<gene>
    <name evidence="2" type="ORF">B879_04028</name>
</gene>
<organism evidence="2 3">
    <name type="scientific">Cecembia lonarensis (strain CCUG 58316 / KCTC 22772 / LW9)</name>
    <dbReference type="NCBI Taxonomy" id="1225176"/>
    <lineage>
        <taxon>Bacteria</taxon>
        <taxon>Pseudomonadati</taxon>
        <taxon>Bacteroidota</taxon>
        <taxon>Cytophagia</taxon>
        <taxon>Cytophagales</taxon>
        <taxon>Cyclobacteriaceae</taxon>
        <taxon>Cecembia</taxon>
    </lineage>
</organism>
<dbReference type="Proteomes" id="UP000004478">
    <property type="component" value="Unassembled WGS sequence"/>
</dbReference>
<evidence type="ECO:0000313" key="3">
    <source>
        <dbReference type="Proteomes" id="UP000004478"/>
    </source>
</evidence>
<evidence type="ECO:0000313" key="2">
    <source>
        <dbReference type="EMBL" id="EKB47364.1"/>
    </source>
</evidence>
<dbReference type="GO" id="GO:0003677">
    <property type="term" value="F:DNA binding"/>
    <property type="evidence" value="ECO:0007669"/>
    <property type="project" value="InterPro"/>
</dbReference>
<dbReference type="SUPFAM" id="SSF52980">
    <property type="entry name" value="Restriction endonuclease-like"/>
    <property type="match status" value="1"/>
</dbReference>
<sequence>MEWKEYEEITKYIYETLGAANGVKIECHGNNCKVTGKSTVVHQIDVLTSHSDGLHSYKTAVECKYWEQTINKDIIMKVAEIVEDAGLNKGVIVSKNGFTPDAISFAKYKNIGLIELREPNEDDWKGTVKNIQINMNMLLPQINGLELLVSKETKSTLKPGSTRVEFLDIKKTDGSIENIEKYINEFNNELCKKEENEVLEKVFTFDTGTVLIYKPTGEETEISGVKLNGILRIAKKTIEIKGEDHIYMIMKSIFEDKSYTITKDKKINEREK</sequence>
<dbReference type="InterPro" id="IPR011335">
    <property type="entry name" value="Restrct_endonuc-II-like"/>
</dbReference>
<keyword evidence="2" id="KW-0540">Nuclease</keyword>
<reference evidence="2 3" key="1">
    <citation type="journal article" date="2012" name="J. Bacteriol.">
        <title>Draft Genome Sequence of Cecembia lonarensis Strain LW9T, Isolated from Lonar Lake, a Haloalkaline Lake in India.</title>
        <authorList>
            <person name="Shivaji S."/>
            <person name="Ara S."/>
            <person name="Singh A."/>
            <person name="Pinnaka A.K."/>
        </authorList>
    </citation>
    <scope>NUCLEOTIDE SEQUENCE [LARGE SCALE GENOMIC DNA]</scope>
    <source>
        <strain evidence="2 3">LW9</strain>
    </source>
</reference>
<keyword evidence="2" id="KW-0378">Hydrolase</keyword>
<dbReference type="InterPro" id="IPR011856">
    <property type="entry name" value="tRNA_endonuc-like_dom_sf"/>
</dbReference>
<feature type="domain" description="Restriction endonuclease type IV Mrr" evidence="1">
    <location>
        <begin position="1"/>
        <end position="115"/>
    </location>
</feature>
<dbReference type="RefSeq" id="WP_009187048.1">
    <property type="nucleotide sequence ID" value="NZ_AMGM01000138.1"/>
</dbReference>
<dbReference type="GO" id="GO:0009307">
    <property type="term" value="P:DNA restriction-modification system"/>
    <property type="evidence" value="ECO:0007669"/>
    <property type="project" value="InterPro"/>
</dbReference>
<dbReference type="PATRIC" id="fig|1225176.3.peg.4298"/>
<dbReference type="Pfam" id="PF04471">
    <property type="entry name" value="Mrr_cat"/>
    <property type="match status" value="1"/>
</dbReference>
<dbReference type="Gene3D" id="3.40.1350.10">
    <property type="match status" value="1"/>
</dbReference>
<keyword evidence="3" id="KW-1185">Reference proteome</keyword>
<dbReference type="AlphaFoldDB" id="K1LT88"/>
<keyword evidence="2" id="KW-0255">Endonuclease</keyword>
<dbReference type="InterPro" id="IPR007560">
    <property type="entry name" value="Restrct_endonuc_IV_Mrr"/>
</dbReference>
<evidence type="ECO:0000259" key="1">
    <source>
        <dbReference type="Pfam" id="PF04471"/>
    </source>
</evidence>
<dbReference type="GO" id="GO:0004519">
    <property type="term" value="F:endonuclease activity"/>
    <property type="evidence" value="ECO:0007669"/>
    <property type="project" value="UniProtKB-KW"/>
</dbReference>
<comment type="caution">
    <text evidence="2">The sequence shown here is derived from an EMBL/GenBank/DDBJ whole genome shotgun (WGS) entry which is preliminary data.</text>
</comment>